<evidence type="ECO:0000259" key="1">
    <source>
        <dbReference type="Pfam" id="PF02854"/>
    </source>
</evidence>
<evidence type="ECO:0000313" key="3">
    <source>
        <dbReference type="Proteomes" id="UP001206925"/>
    </source>
</evidence>
<dbReference type="PANTHER" id="PTHR23253:SF53">
    <property type="entry name" value="EUKARYOTIC TRANSLATION INITIATION FACTOR ISOFORM 4G-1"/>
    <property type="match status" value="1"/>
</dbReference>
<proteinExistence type="predicted"/>
<feature type="domain" description="MIF4G" evidence="1">
    <location>
        <begin position="207"/>
        <end position="280"/>
    </location>
</feature>
<dbReference type="InterPro" id="IPR003890">
    <property type="entry name" value="MIF4G-like_typ-3"/>
</dbReference>
<dbReference type="Proteomes" id="UP001206925">
    <property type="component" value="Unassembled WGS sequence"/>
</dbReference>
<dbReference type="SUPFAM" id="SSF48371">
    <property type="entry name" value="ARM repeat"/>
    <property type="match status" value="1"/>
</dbReference>
<dbReference type="InterPro" id="IPR016024">
    <property type="entry name" value="ARM-type_fold"/>
</dbReference>
<dbReference type="EMBL" id="JAMZMK010012206">
    <property type="protein sequence ID" value="KAI7724519.1"/>
    <property type="molecule type" value="Genomic_DNA"/>
</dbReference>
<protein>
    <recommendedName>
        <fullName evidence="1">MIF4G domain-containing protein</fullName>
    </recommendedName>
</protein>
<evidence type="ECO:0000313" key="2">
    <source>
        <dbReference type="EMBL" id="KAI7724519.1"/>
    </source>
</evidence>
<feature type="non-terminal residue" evidence="2">
    <location>
        <position position="1"/>
    </location>
</feature>
<dbReference type="Gene3D" id="1.25.40.180">
    <property type="match status" value="1"/>
</dbReference>
<dbReference type="Pfam" id="PF02854">
    <property type="entry name" value="MIF4G"/>
    <property type="match status" value="1"/>
</dbReference>
<dbReference type="GO" id="GO:0016281">
    <property type="term" value="C:eukaryotic translation initiation factor 4F complex"/>
    <property type="evidence" value="ECO:0007669"/>
    <property type="project" value="TreeGrafter"/>
</dbReference>
<gene>
    <name evidence="2" type="ORF">M8C21_028969</name>
</gene>
<comment type="caution">
    <text evidence="2">The sequence shown here is derived from an EMBL/GenBank/DDBJ whole genome shotgun (WGS) entry which is preliminary data.</text>
</comment>
<dbReference type="PANTHER" id="PTHR23253">
    <property type="entry name" value="EUKARYOTIC TRANSLATION INITIATION FACTOR 4 GAMMA"/>
    <property type="match status" value="1"/>
</dbReference>
<keyword evidence="3" id="KW-1185">Reference proteome</keyword>
<dbReference type="GO" id="GO:0003729">
    <property type="term" value="F:mRNA binding"/>
    <property type="evidence" value="ECO:0007669"/>
    <property type="project" value="TreeGrafter"/>
</dbReference>
<sequence length="306" mass="34469">GVLAIHVCISNVVYVADALDLEIYWWSCGQETQLQMDDQKLNCGLLNGFLKFFIFGKLDELIHWESVLVVVTTLPAGLVGCLLKHLDSRKRHEKSHLGIKMLCLIAAMVEQRSIGRGNVGQMRLYLCHVSHTSVLLKHFRRAFECYSPDNEIAKGGVEWVVDEQHQQTGDQKGWRRGRAPPLVEELSSDAGRENRLLALLLHLSKLRILNKLTPEKFDILKGQLIDSGITTADILEGVISLIFDKAVLEPTFCPMYAQLCSDLNTKLPPFPSDEPDGKDITFKRFTADVCITRDEESKKIMIAKDP</sequence>
<reference evidence="2" key="1">
    <citation type="submission" date="2022-06" db="EMBL/GenBank/DDBJ databases">
        <title>Uncovering the hologenomic basis of an extraordinary plant invasion.</title>
        <authorList>
            <person name="Bieker V.C."/>
            <person name="Martin M.D."/>
            <person name="Gilbert T."/>
            <person name="Hodgins K."/>
            <person name="Battlay P."/>
            <person name="Petersen B."/>
            <person name="Wilson J."/>
        </authorList>
    </citation>
    <scope>NUCLEOTIDE SEQUENCE</scope>
    <source>
        <strain evidence="2">AA19_3_7</strain>
        <tissue evidence="2">Leaf</tissue>
    </source>
</reference>
<dbReference type="AlphaFoldDB" id="A0AAD5BLS4"/>
<name>A0AAD5BLS4_AMBAR</name>
<dbReference type="GO" id="GO:0003743">
    <property type="term" value="F:translation initiation factor activity"/>
    <property type="evidence" value="ECO:0007669"/>
    <property type="project" value="TreeGrafter"/>
</dbReference>
<organism evidence="2 3">
    <name type="scientific">Ambrosia artemisiifolia</name>
    <name type="common">Common ragweed</name>
    <dbReference type="NCBI Taxonomy" id="4212"/>
    <lineage>
        <taxon>Eukaryota</taxon>
        <taxon>Viridiplantae</taxon>
        <taxon>Streptophyta</taxon>
        <taxon>Embryophyta</taxon>
        <taxon>Tracheophyta</taxon>
        <taxon>Spermatophyta</taxon>
        <taxon>Magnoliopsida</taxon>
        <taxon>eudicotyledons</taxon>
        <taxon>Gunneridae</taxon>
        <taxon>Pentapetalae</taxon>
        <taxon>asterids</taxon>
        <taxon>campanulids</taxon>
        <taxon>Asterales</taxon>
        <taxon>Asteraceae</taxon>
        <taxon>Asteroideae</taxon>
        <taxon>Heliantheae alliance</taxon>
        <taxon>Heliantheae</taxon>
        <taxon>Ambrosia</taxon>
    </lineage>
</organism>
<accession>A0AAD5BLS4</accession>